<dbReference type="PANTHER" id="PTHR36423:SF2">
    <property type="entry name" value="AFR070WP"/>
    <property type="match status" value="1"/>
</dbReference>
<accession>A0A2A7SBX6</accession>
<comment type="caution">
    <text evidence="1">The sequence shown here is derived from an EMBL/GenBank/DDBJ whole genome shotgun (WGS) entry which is preliminary data.</text>
</comment>
<dbReference type="EMBL" id="PDDY01000001">
    <property type="protein sequence ID" value="PEH41002.1"/>
    <property type="molecule type" value="Genomic_DNA"/>
</dbReference>
<protein>
    <submittedName>
        <fullName evidence="1">4,5-dioxygenase</fullName>
    </submittedName>
</protein>
<dbReference type="PANTHER" id="PTHR36423">
    <property type="entry name" value="AFR070WP"/>
    <property type="match status" value="1"/>
</dbReference>
<dbReference type="RefSeq" id="WP_096752070.1">
    <property type="nucleotide sequence ID" value="NZ_CADEPO010000010.1"/>
</dbReference>
<gene>
    <name evidence="1" type="ORF">CRM94_01835</name>
</gene>
<dbReference type="Proteomes" id="UP000220629">
    <property type="component" value="Unassembled WGS sequence"/>
</dbReference>
<organism evidence="1 2">
    <name type="scientific">Burkholderia gladioli</name>
    <name type="common">Pseudomonas marginata</name>
    <name type="synonym">Phytomonas marginata</name>
    <dbReference type="NCBI Taxonomy" id="28095"/>
    <lineage>
        <taxon>Bacteria</taxon>
        <taxon>Pseudomonadati</taxon>
        <taxon>Pseudomonadota</taxon>
        <taxon>Betaproteobacteria</taxon>
        <taxon>Burkholderiales</taxon>
        <taxon>Burkholderiaceae</taxon>
        <taxon>Burkholderia</taxon>
    </lineage>
</organism>
<dbReference type="GO" id="GO:0051213">
    <property type="term" value="F:dioxygenase activity"/>
    <property type="evidence" value="ECO:0007669"/>
    <property type="project" value="UniProtKB-KW"/>
</dbReference>
<reference evidence="2" key="1">
    <citation type="submission" date="2017-09" db="EMBL/GenBank/DDBJ databases">
        <title>FDA dAtabase for Regulatory Grade micrObial Sequences (FDA-ARGOS): Supporting development and validation of Infectious Disease Dx tests.</title>
        <authorList>
            <person name="Minogue T."/>
            <person name="Wolcott M."/>
            <person name="Wasieloski L."/>
            <person name="Aguilar W."/>
            <person name="Moore D."/>
            <person name="Tallon L."/>
            <person name="Sadzewicz L."/>
            <person name="Ott S."/>
            <person name="Zhao X."/>
            <person name="Nagaraj S."/>
            <person name="Vavikolanu K."/>
            <person name="Aluvathingal J."/>
            <person name="Nadendla S."/>
            <person name="Sichtig H."/>
        </authorList>
    </citation>
    <scope>NUCLEOTIDE SEQUENCE [LARGE SCALE GENOMIC DNA]</scope>
    <source>
        <strain evidence="2">FDAARGOS_390</strain>
    </source>
</reference>
<dbReference type="Pfam" id="PF08883">
    <property type="entry name" value="DOPA_dioxygen"/>
    <property type="match status" value="1"/>
</dbReference>
<dbReference type="Gene3D" id="3.30.70.1240">
    <property type="entry name" value="DOPA-like domains"/>
    <property type="match status" value="1"/>
</dbReference>
<dbReference type="InterPro" id="IPR023389">
    <property type="entry name" value="DOPA-like_sf"/>
</dbReference>
<proteinExistence type="predicted"/>
<dbReference type="SUPFAM" id="SSF143410">
    <property type="entry name" value="DOPA-like"/>
    <property type="match status" value="1"/>
</dbReference>
<keyword evidence="1" id="KW-0560">Oxidoreductase</keyword>
<evidence type="ECO:0000313" key="2">
    <source>
        <dbReference type="Proteomes" id="UP000220629"/>
    </source>
</evidence>
<dbReference type="PIRSF" id="PIRSF028139">
    <property type="entry name" value="DOPA-diox_rel_Mll2280"/>
    <property type="match status" value="1"/>
</dbReference>
<evidence type="ECO:0000313" key="1">
    <source>
        <dbReference type="EMBL" id="PEH41002.1"/>
    </source>
</evidence>
<dbReference type="InterPro" id="IPR014980">
    <property type="entry name" value="DOPA_dioxygen"/>
</dbReference>
<name>A0A2A7SBX6_BURGA</name>
<keyword evidence="1" id="KW-0223">Dioxygenase</keyword>
<sequence>MTLLDPASIDSWHAHVYFDADSRDAAWALRKVIDEQLGARVQLGRFHERPVGPHPMWSYQLAFDGSQLTPVLGWLALNHGALDVFVHPNTGDALRDHRDCAVWIGRSHQLRLEALFG</sequence>
<dbReference type="AlphaFoldDB" id="A0A2A7SBX6"/>